<keyword evidence="1" id="KW-0472">Membrane</keyword>
<dbReference type="AlphaFoldDB" id="A0A2K3V2S1"/>
<dbReference type="Proteomes" id="UP000236379">
    <property type="component" value="Unassembled WGS sequence"/>
</dbReference>
<reference evidence="2 3" key="1">
    <citation type="submission" date="2018-01" db="EMBL/GenBank/DDBJ databases">
        <title>Deinococcus koreensis sp. nov., a radiation-resistant bacterium isolated from river water.</title>
        <authorList>
            <person name="Choi A."/>
        </authorList>
    </citation>
    <scope>NUCLEOTIDE SEQUENCE [LARGE SCALE GENOMIC DNA]</scope>
    <source>
        <strain evidence="2 3">SJW1-2</strain>
    </source>
</reference>
<evidence type="ECO:0008006" key="4">
    <source>
        <dbReference type="Google" id="ProtNLM"/>
    </source>
</evidence>
<comment type="caution">
    <text evidence="2">The sequence shown here is derived from an EMBL/GenBank/DDBJ whole genome shotgun (WGS) entry which is preliminary data.</text>
</comment>
<gene>
    <name evidence="2" type="ORF">CVO96_14290</name>
</gene>
<dbReference type="OrthoDB" id="69325at2"/>
<evidence type="ECO:0000256" key="1">
    <source>
        <dbReference type="SAM" id="Phobius"/>
    </source>
</evidence>
<protein>
    <recommendedName>
        <fullName evidence="4">Cell division protein FtsL</fullName>
    </recommendedName>
</protein>
<keyword evidence="3" id="KW-1185">Reference proteome</keyword>
<dbReference type="EMBL" id="PPPD01000001">
    <property type="protein sequence ID" value="PNY83080.1"/>
    <property type="molecule type" value="Genomic_DNA"/>
</dbReference>
<evidence type="ECO:0000313" key="2">
    <source>
        <dbReference type="EMBL" id="PNY83080.1"/>
    </source>
</evidence>
<proteinExistence type="predicted"/>
<keyword evidence="1" id="KW-0812">Transmembrane</keyword>
<name>A0A2K3V2S1_9DEIO</name>
<evidence type="ECO:0000313" key="3">
    <source>
        <dbReference type="Proteomes" id="UP000236379"/>
    </source>
</evidence>
<organism evidence="2 3">
    <name type="scientific">Deinococcus koreensis</name>
    <dbReference type="NCBI Taxonomy" id="2054903"/>
    <lineage>
        <taxon>Bacteria</taxon>
        <taxon>Thermotogati</taxon>
        <taxon>Deinococcota</taxon>
        <taxon>Deinococci</taxon>
        <taxon>Deinococcales</taxon>
        <taxon>Deinococcaceae</taxon>
        <taxon>Deinococcus</taxon>
    </lineage>
</organism>
<feature type="transmembrane region" description="Helical" evidence="1">
    <location>
        <begin position="20"/>
        <end position="38"/>
    </location>
</feature>
<sequence length="124" mass="14117">MDTLSTLDTSVSTWRGRAVRYLLIYLALLVTLVSVRALTYDVRKNLRDAQFREGQLISQRDSLSLDVQSLESLQRVRNWAFANGMRRFAEATKVTQDIAPPRPPAASMLPPTSPRTVEVKIQWK</sequence>
<accession>A0A2K3V2S1</accession>
<keyword evidence="1" id="KW-1133">Transmembrane helix</keyword>